<evidence type="ECO:0000256" key="8">
    <source>
        <dbReference type="ARBA" id="ARBA00031282"/>
    </source>
</evidence>
<dbReference type="InterPro" id="IPR050231">
    <property type="entry name" value="Iron_ascorbate_oxido_reductase"/>
</dbReference>
<keyword evidence="6" id="KW-0266">Ethylene biosynthesis</keyword>
<organism evidence="13 14">
    <name type="scientific">Caldovatus sediminis</name>
    <dbReference type="NCBI Taxonomy" id="2041189"/>
    <lineage>
        <taxon>Bacteria</taxon>
        <taxon>Pseudomonadati</taxon>
        <taxon>Pseudomonadota</taxon>
        <taxon>Alphaproteobacteria</taxon>
        <taxon>Acetobacterales</taxon>
        <taxon>Roseomonadaceae</taxon>
        <taxon>Caldovatus</taxon>
    </lineage>
</organism>
<gene>
    <name evidence="13" type="ORF">GCM10010964_09880</name>
</gene>
<keyword evidence="11" id="KW-0560">Oxidoreductase</keyword>
<evidence type="ECO:0000256" key="3">
    <source>
        <dbReference type="ARBA" id="ARBA00012293"/>
    </source>
</evidence>
<comment type="catalytic activity">
    <reaction evidence="9">
        <text>2-oxoglutarate + O2 + 2 H(+) = ethene + 3 CO2 + H2O</text>
        <dbReference type="Rhea" id="RHEA:31523"/>
        <dbReference type="ChEBI" id="CHEBI:15377"/>
        <dbReference type="ChEBI" id="CHEBI:15378"/>
        <dbReference type="ChEBI" id="CHEBI:15379"/>
        <dbReference type="ChEBI" id="CHEBI:16526"/>
        <dbReference type="ChEBI" id="CHEBI:16810"/>
        <dbReference type="ChEBI" id="CHEBI:18153"/>
        <dbReference type="EC" id="1.13.12.19"/>
    </reaction>
</comment>
<evidence type="ECO:0000256" key="4">
    <source>
        <dbReference type="ARBA" id="ARBA00012531"/>
    </source>
</evidence>
<evidence type="ECO:0000256" key="7">
    <source>
        <dbReference type="ARBA" id="ARBA00031011"/>
    </source>
</evidence>
<evidence type="ECO:0000259" key="12">
    <source>
        <dbReference type="PROSITE" id="PS51471"/>
    </source>
</evidence>
<dbReference type="AlphaFoldDB" id="A0A8J2Z9V8"/>
<dbReference type="InterPro" id="IPR027443">
    <property type="entry name" value="IPNS-like_sf"/>
</dbReference>
<evidence type="ECO:0000256" key="6">
    <source>
        <dbReference type="ARBA" id="ARBA00022666"/>
    </source>
</evidence>
<evidence type="ECO:0000256" key="9">
    <source>
        <dbReference type="ARBA" id="ARBA00047725"/>
    </source>
</evidence>
<dbReference type="EMBL" id="BMKS01000002">
    <property type="protein sequence ID" value="GGG23750.1"/>
    <property type="molecule type" value="Genomic_DNA"/>
</dbReference>
<dbReference type="RefSeq" id="WP_188898879.1">
    <property type="nucleotide sequence ID" value="NZ_BMKS01000002.1"/>
</dbReference>
<dbReference type="InterPro" id="IPR026992">
    <property type="entry name" value="DIOX_N"/>
</dbReference>
<evidence type="ECO:0000256" key="11">
    <source>
        <dbReference type="RuleBase" id="RU003682"/>
    </source>
</evidence>
<dbReference type="GO" id="GO:0046872">
    <property type="term" value="F:metal ion binding"/>
    <property type="evidence" value="ECO:0007669"/>
    <property type="project" value="UniProtKB-KW"/>
</dbReference>
<dbReference type="Proteomes" id="UP000597507">
    <property type="component" value="Unassembled WGS sequence"/>
</dbReference>
<dbReference type="PRINTS" id="PR00682">
    <property type="entry name" value="IPNSYNTHASE"/>
</dbReference>
<dbReference type="PROSITE" id="PS51471">
    <property type="entry name" value="FE2OG_OXY"/>
    <property type="match status" value="1"/>
</dbReference>
<keyword evidence="11" id="KW-0479">Metal-binding</keyword>
<dbReference type="SUPFAM" id="SSF51197">
    <property type="entry name" value="Clavaminate synthase-like"/>
    <property type="match status" value="1"/>
</dbReference>
<keyword evidence="11" id="KW-0408">Iron</keyword>
<name>A0A8J2Z9V8_9PROT</name>
<dbReference type="GO" id="GO:0009693">
    <property type="term" value="P:ethylene biosynthetic process"/>
    <property type="evidence" value="ECO:0007669"/>
    <property type="project" value="UniProtKB-KW"/>
</dbReference>
<sequence>MAAVAIPVLDLGPLRAGEPGALERLGAELRRAFTEVGFYFVRNHGVPEALVEEVFEAARRFHAQPLEAKLAMRFNEHNMGYMPMRGSTTRMNSLGTIYKPNANEAVFLKRELPADHPDVVNGVRFRARNRWPENLPGFRETALRYMDAMEALGKSLVPLYAVALGLPPDWFDEAFREPMYTLRMTHYPQQDPATAEEEWGLAPHVDTSFMTILAQNRVPGLSVRLPDGTWLDAPAPEGTFLVNGGMLLRRWTNDRFLATPHRVVNRSGRERYAIPFFMDCSFGHVMTPVPTCVDADNPPRYEPITYSEFMTTYQRANYGEALAEAEKAGRQKVELQGA</sequence>
<comment type="cofactor">
    <cofactor evidence="1">
        <name>Fe(2+)</name>
        <dbReference type="ChEBI" id="CHEBI:29033"/>
    </cofactor>
</comment>
<dbReference type="EC" id="1.13.12.19" evidence="4"/>
<dbReference type="InterPro" id="IPR044861">
    <property type="entry name" value="IPNS-like_FE2OG_OXY"/>
</dbReference>
<reference evidence="13 14" key="1">
    <citation type="journal article" date="2014" name="Int. J. Syst. Evol. Microbiol.">
        <title>Complete genome sequence of Corynebacterium casei LMG S-19264T (=DSM 44701T), isolated from a smear-ripened cheese.</title>
        <authorList>
            <consortium name="US DOE Joint Genome Institute (JGI-PGF)"/>
            <person name="Walter F."/>
            <person name="Albersmeier A."/>
            <person name="Kalinowski J."/>
            <person name="Ruckert C."/>
        </authorList>
    </citation>
    <scope>NUCLEOTIDE SEQUENCE [LARGE SCALE GENOMIC DNA]</scope>
    <source>
        <strain evidence="13 14">CGMCC 1.16330</strain>
    </source>
</reference>
<dbReference type="Pfam" id="PF14226">
    <property type="entry name" value="DIOX_N"/>
    <property type="match status" value="1"/>
</dbReference>
<comment type="pathway">
    <text evidence="2">Alkene biosynthesis; ethylene biosynthesis via 2-oxoglutarate.</text>
</comment>
<evidence type="ECO:0000256" key="10">
    <source>
        <dbReference type="ARBA" id="ARBA00049359"/>
    </source>
</evidence>
<dbReference type="GO" id="GO:0102276">
    <property type="term" value="F:2-oxoglutarate oxygenase/decarboxylase (ethylene-forming) activity"/>
    <property type="evidence" value="ECO:0007669"/>
    <property type="project" value="UniProtKB-EC"/>
</dbReference>
<comment type="similarity">
    <text evidence="11">Belongs to the iron/ascorbate-dependent oxidoreductase family.</text>
</comment>
<dbReference type="Pfam" id="PF03171">
    <property type="entry name" value="2OG-FeII_Oxy"/>
    <property type="match status" value="1"/>
</dbReference>
<keyword evidence="14" id="KW-1185">Reference proteome</keyword>
<proteinExistence type="inferred from homology"/>
<dbReference type="InterPro" id="IPR005123">
    <property type="entry name" value="Oxoglu/Fe-dep_dioxygenase_dom"/>
</dbReference>
<dbReference type="EC" id="1.14.20.7" evidence="3"/>
<dbReference type="Gene3D" id="2.60.120.330">
    <property type="entry name" value="B-lactam Antibiotic, Isopenicillin N Synthase, Chain"/>
    <property type="match status" value="1"/>
</dbReference>
<evidence type="ECO:0000313" key="14">
    <source>
        <dbReference type="Proteomes" id="UP000597507"/>
    </source>
</evidence>
<evidence type="ECO:0000256" key="2">
    <source>
        <dbReference type="ARBA" id="ARBA00004767"/>
    </source>
</evidence>
<accession>A0A8J2Z9V8</accession>
<comment type="catalytic activity">
    <reaction evidence="10">
        <text>L-arginine + 2-oxoglutarate + O2 = guanidine + L-glutamate 5-semialdehyde + succinate + CO2</text>
        <dbReference type="Rhea" id="RHEA:31535"/>
        <dbReference type="ChEBI" id="CHEBI:15379"/>
        <dbReference type="ChEBI" id="CHEBI:16526"/>
        <dbReference type="ChEBI" id="CHEBI:16810"/>
        <dbReference type="ChEBI" id="CHEBI:30031"/>
        <dbReference type="ChEBI" id="CHEBI:30087"/>
        <dbReference type="ChEBI" id="CHEBI:32682"/>
        <dbReference type="ChEBI" id="CHEBI:58066"/>
        <dbReference type="EC" id="1.14.20.7"/>
    </reaction>
</comment>
<evidence type="ECO:0000256" key="1">
    <source>
        <dbReference type="ARBA" id="ARBA00001954"/>
    </source>
</evidence>
<protein>
    <recommendedName>
        <fullName evidence="5">2-oxoglutarate-dependent ethylene/succinate-forming enzyme</fullName>
        <ecNumber evidence="4">1.13.12.19</ecNumber>
        <ecNumber evidence="3">1.14.20.7</ecNumber>
    </recommendedName>
    <alternativeName>
        <fullName evidence="7">2-oxoglutarate dioxygenase (ethylene-forming)</fullName>
    </alternativeName>
    <alternativeName>
        <fullName evidence="8">2-oxoglutarate/L-arginine monooxygenase/decarboxylase (succinate-forming)</fullName>
    </alternativeName>
</protein>
<dbReference type="PANTHER" id="PTHR47990">
    <property type="entry name" value="2-OXOGLUTARATE (2OG) AND FE(II)-DEPENDENT OXYGENASE SUPERFAMILY PROTEIN-RELATED"/>
    <property type="match status" value="1"/>
</dbReference>
<evidence type="ECO:0000313" key="13">
    <source>
        <dbReference type="EMBL" id="GGG23750.1"/>
    </source>
</evidence>
<comment type="caution">
    <text evidence="13">The sequence shown here is derived from an EMBL/GenBank/DDBJ whole genome shotgun (WGS) entry which is preliminary data.</text>
</comment>
<feature type="domain" description="Fe2OG dioxygenase" evidence="12">
    <location>
        <begin position="177"/>
        <end position="280"/>
    </location>
</feature>
<evidence type="ECO:0000256" key="5">
    <source>
        <dbReference type="ARBA" id="ARBA00019045"/>
    </source>
</evidence>